<sequence>MSVSGGKPYLRKNWVVAAAPLSIRAGVAAEQGLDADGRRAHGGHHKQDEGGDCEPRRVKEPGHGSEEAQARRRAASTHRRIIAESKDEGERRNRMRGGHQRNPQDVPCPSCKSKTPASRRGERTWNGQPLPLVRLQDDFHFPINKFGPYSSEVAPGTDWPQLVALMDTEAYDMCNRELKLETSICPATSDQILHNEDLMPAWTRYADALRLSKIHMINIDNVEFSAPALRKLTFALGNKKLFSLSWTRSSCLDVNAGIDFVASAARRLDADGNQKHFRPHFSWSNCAIPDLDAANRLCDALSSVKRVNFIDSCGESQIIGATILGSLINADKRIVELSLINNRVTGLDRGHATSLADNTWLERLDLSHNHLNDEDAAVIAHWAQAK</sequence>
<evidence type="ECO:0000256" key="1">
    <source>
        <dbReference type="SAM" id="MobiDB-lite"/>
    </source>
</evidence>
<accession>K0R1H3</accession>
<protein>
    <submittedName>
        <fullName evidence="2">Uncharacterized protein</fullName>
    </submittedName>
</protein>
<dbReference type="EMBL" id="AGNL01048255">
    <property type="protein sequence ID" value="EJK45770.1"/>
    <property type="molecule type" value="Genomic_DNA"/>
</dbReference>
<feature type="non-terminal residue" evidence="2">
    <location>
        <position position="386"/>
    </location>
</feature>
<evidence type="ECO:0000313" key="3">
    <source>
        <dbReference type="Proteomes" id="UP000266841"/>
    </source>
</evidence>
<feature type="compositionally biased region" description="Basic and acidic residues" evidence="1">
    <location>
        <begin position="35"/>
        <end position="70"/>
    </location>
</feature>
<dbReference type="InterPro" id="IPR032675">
    <property type="entry name" value="LRR_dom_sf"/>
</dbReference>
<keyword evidence="3" id="KW-1185">Reference proteome</keyword>
<feature type="region of interest" description="Disordered" evidence="1">
    <location>
        <begin position="34"/>
        <end position="125"/>
    </location>
</feature>
<evidence type="ECO:0000313" key="2">
    <source>
        <dbReference type="EMBL" id="EJK45770.1"/>
    </source>
</evidence>
<dbReference type="AlphaFoldDB" id="K0R1H3"/>
<dbReference type="SUPFAM" id="SSF52047">
    <property type="entry name" value="RNI-like"/>
    <property type="match status" value="1"/>
</dbReference>
<name>K0R1H3_THAOC</name>
<reference evidence="2 3" key="1">
    <citation type="journal article" date="2012" name="Genome Biol.">
        <title>Genome and low-iron response of an oceanic diatom adapted to chronic iron limitation.</title>
        <authorList>
            <person name="Lommer M."/>
            <person name="Specht M."/>
            <person name="Roy A.S."/>
            <person name="Kraemer L."/>
            <person name="Andreson R."/>
            <person name="Gutowska M.A."/>
            <person name="Wolf J."/>
            <person name="Bergner S.V."/>
            <person name="Schilhabel M.B."/>
            <person name="Klostermeier U.C."/>
            <person name="Beiko R.G."/>
            <person name="Rosenstiel P."/>
            <person name="Hippler M."/>
            <person name="Laroche J."/>
        </authorList>
    </citation>
    <scope>NUCLEOTIDE SEQUENCE [LARGE SCALE GENOMIC DNA]</scope>
    <source>
        <strain evidence="2 3">CCMP1005</strain>
    </source>
</reference>
<dbReference type="Proteomes" id="UP000266841">
    <property type="component" value="Unassembled WGS sequence"/>
</dbReference>
<proteinExistence type="predicted"/>
<comment type="caution">
    <text evidence="2">The sequence shown here is derived from an EMBL/GenBank/DDBJ whole genome shotgun (WGS) entry which is preliminary data.</text>
</comment>
<feature type="compositionally biased region" description="Basic and acidic residues" evidence="1">
    <location>
        <begin position="81"/>
        <end position="92"/>
    </location>
</feature>
<dbReference type="Gene3D" id="3.80.10.10">
    <property type="entry name" value="Ribonuclease Inhibitor"/>
    <property type="match status" value="1"/>
</dbReference>
<feature type="compositionally biased region" description="Basic residues" evidence="1">
    <location>
        <begin position="71"/>
        <end position="80"/>
    </location>
</feature>
<gene>
    <name evidence="2" type="ORF">THAOC_35599</name>
</gene>
<organism evidence="2 3">
    <name type="scientific">Thalassiosira oceanica</name>
    <name type="common">Marine diatom</name>
    <dbReference type="NCBI Taxonomy" id="159749"/>
    <lineage>
        <taxon>Eukaryota</taxon>
        <taxon>Sar</taxon>
        <taxon>Stramenopiles</taxon>
        <taxon>Ochrophyta</taxon>
        <taxon>Bacillariophyta</taxon>
        <taxon>Coscinodiscophyceae</taxon>
        <taxon>Thalassiosirophycidae</taxon>
        <taxon>Thalassiosirales</taxon>
        <taxon>Thalassiosiraceae</taxon>
        <taxon>Thalassiosira</taxon>
    </lineage>
</organism>